<proteinExistence type="predicted"/>
<reference evidence="2 3" key="1">
    <citation type="journal article" date="2016" name="Nat. Commun.">
        <title>Thousands of microbial genomes shed light on interconnected biogeochemical processes in an aquifer system.</title>
        <authorList>
            <person name="Anantharaman K."/>
            <person name="Brown C.T."/>
            <person name="Hug L.A."/>
            <person name="Sharon I."/>
            <person name="Castelle C.J."/>
            <person name="Probst A.J."/>
            <person name="Thomas B.C."/>
            <person name="Singh A."/>
            <person name="Wilkins M.J."/>
            <person name="Karaoz U."/>
            <person name="Brodie E.L."/>
            <person name="Williams K.H."/>
            <person name="Hubbard S.S."/>
            <person name="Banfield J.F."/>
        </authorList>
    </citation>
    <scope>NUCLEOTIDE SEQUENCE [LARGE SCALE GENOMIC DNA]</scope>
</reference>
<dbReference type="InterPro" id="IPR024072">
    <property type="entry name" value="DHFR-like_dom_sf"/>
</dbReference>
<evidence type="ECO:0000259" key="1">
    <source>
        <dbReference type="PROSITE" id="PS51330"/>
    </source>
</evidence>
<dbReference type="PROSITE" id="PS51330">
    <property type="entry name" value="DHFR_2"/>
    <property type="match status" value="1"/>
</dbReference>
<dbReference type="Gene3D" id="3.40.430.10">
    <property type="entry name" value="Dihydrofolate Reductase, subunit A"/>
    <property type="match status" value="1"/>
</dbReference>
<evidence type="ECO:0000313" key="2">
    <source>
        <dbReference type="EMBL" id="OHA65254.1"/>
    </source>
</evidence>
<dbReference type="GO" id="GO:0046654">
    <property type="term" value="P:tetrahydrofolate biosynthetic process"/>
    <property type="evidence" value="ECO:0007669"/>
    <property type="project" value="InterPro"/>
</dbReference>
<protein>
    <recommendedName>
        <fullName evidence="1">DHFR domain-containing protein</fullName>
    </recommendedName>
</protein>
<dbReference type="PANTHER" id="PTHR38011">
    <property type="entry name" value="DIHYDROFOLATE REDUCTASE FAMILY PROTEIN (AFU_ORTHOLOGUE AFUA_8G06820)"/>
    <property type="match status" value="1"/>
</dbReference>
<accession>A0A1G2QX98</accession>
<gene>
    <name evidence="2" type="ORF">A3C04_03025</name>
</gene>
<dbReference type="PANTHER" id="PTHR38011:SF11">
    <property type="entry name" value="2,5-DIAMINO-6-RIBOSYLAMINO-4(3H)-PYRIMIDINONE 5'-PHOSPHATE REDUCTASE"/>
    <property type="match status" value="1"/>
</dbReference>
<dbReference type="EMBL" id="MHTV01000045">
    <property type="protein sequence ID" value="OHA65254.1"/>
    <property type="molecule type" value="Genomic_DNA"/>
</dbReference>
<comment type="caution">
    <text evidence="2">The sequence shown here is derived from an EMBL/GenBank/DDBJ whole genome shotgun (WGS) entry which is preliminary data.</text>
</comment>
<name>A0A1G2QX98_9BACT</name>
<dbReference type="CDD" id="cd00209">
    <property type="entry name" value="DHFR"/>
    <property type="match status" value="1"/>
</dbReference>
<sequence length="207" mass="23355">MLASVKLARFSKVYSKTIISCALFFLTIYDIVTDTEIQEIFMAISPFIIASISADGFIARNSSHLSLEWTSKEDTQFFVKRTKQAGVIVMGLNTYKTIGKPLPERLNIVYSNTEKNFPGAEVTEADPGDLLADLEKRGYKEVAICGGSSIYTMFMERRLIKKLYLTIEPVVFGEGLKLFQKEIDAKLDLRAVEKLNDNTVLLEYNIQ</sequence>
<organism evidence="2 3">
    <name type="scientific">Candidatus Wildermuthbacteria bacterium RIFCSPHIGHO2_02_FULL_45_25</name>
    <dbReference type="NCBI Taxonomy" id="1802450"/>
    <lineage>
        <taxon>Bacteria</taxon>
        <taxon>Candidatus Wildermuthiibacteriota</taxon>
    </lineage>
</organism>
<feature type="domain" description="DHFR" evidence="1">
    <location>
        <begin position="42"/>
        <end position="207"/>
    </location>
</feature>
<dbReference type="AlphaFoldDB" id="A0A1G2QX98"/>
<dbReference type="SUPFAM" id="SSF53597">
    <property type="entry name" value="Dihydrofolate reductase-like"/>
    <property type="match status" value="1"/>
</dbReference>
<evidence type="ECO:0000313" key="3">
    <source>
        <dbReference type="Proteomes" id="UP000178092"/>
    </source>
</evidence>
<dbReference type="Pfam" id="PF00186">
    <property type="entry name" value="DHFR_1"/>
    <property type="match status" value="1"/>
</dbReference>
<dbReference type="Proteomes" id="UP000178092">
    <property type="component" value="Unassembled WGS sequence"/>
</dbReference>
<dbReference type="InterPro" id="IPR050765">
    <property type="entry name" value="Riboflavin_Biosynth_HTPR"/>
</dbReference>
<dbReference type="InterPro" id="IPR001796">
    <property type="entry name" value="DHFR_dom"/>
</dbReference>
<dbReference type="GO" id="GO:0004146">
    <property type="term" value="F:dihydrofolate reductase activity"/>
    <property type="evidence" value="ECO:0007669"/>
    <property type="project" value="InterPro"/>
</dbReference>